<comment type="caution">
    <text evidence="1">The sequence shown here is derived from an EMBL/GenBank/DDBJ whole genome shotgun (WGS) entry which is preliminary data.</text>
</comment>
<keyword evidence="2" id="KW-1185">Reference proteome</keyword>
<accession>A0A023BZR4</accession>
<name>A0A023BZR4_9FLAO</name>
<evidence type="ECO:0000313" key="1">
    <source>
        <dbReference type="EMBL" id="EZH75454.1"/>
    </source>
</evidence>
<dbReference type="EMBL" id="AQRA01000001">
    <property type="protein sequence ID" value="EZH75454.1"/>
    <property type="molecule type" value="Genomic_DNA"/>
</dbReference>
<organism evidence="1 2">
    <name type="scientific">Aquimarina atlantica</name>
    <dbReference type="NCBI Taxonomy" id="1317122"/>
    <lineage>
        <taxon>Bacteria</taxon>
        <taxon>Pseudomonadati</taxon>
        <taxon>Bacteroidota</taxon>
        <taxon>Flavobacteriia</taxon>
        <taxon>Flavobacteriales</taxon>
        <taxon>Flavobacteriaceae</taxon>
        <taxon>Aquimarina</taxon>
    </lineage>
</organism>
<dbReference type="STRING" id="1317122.ATO12_01355"/>
<proteinExistence type="predicted"/>
<gene>
    <name evidence="1" type="ORF">ATO12_01355</name>
</gene>
<evidence type="ECO:0000313" key="2">
    <source>
        <dbReference type="Proteomes" id="UP000023541"/>
    </source>
</evidence>
<dbReference type="Proteomes" id="UP000023541">
    <property type="component" value="Unassembled WGS sequence"/>
</dbReference>
<sequence length="61" mass="7010">MIKKLNMIKMIKKIDICTFEKENKKNSLNRKLLLKIYGGSGTEDTCSEEEDESKMVIVGSR</sequence>
<reference evidence="1 2" key="1">
    <citation type="submission" date="2014-04" db="EMBL/GenBank/DDBJ databases">
        <title>Aquimarina sp. 22II-S11-z7 Genome Sequencing.</title>
        <authorList>
            <person name="Lai Q."/>
        </authorList>
    </citation>
    <scope>NUCLEOTIDE SEQUENCE [LARGE SCALE GENOMIC DNA]</scope>
    <source>
        <strain evidence="1 2">22II-S11-z7</strain>
    </source>
</reference>
<dbReference type="AlphaFoldDB" id="A0A023BZR4"/>
<protein>
    <submittedName>
        <fullName evidence="1">Uncharacterized protein</fullName>
    </submittedName>
</protein>
<dbReference type="RefSeq" id="WP_034237965.1">
    <property type="nucleotide sequence ID" value="NZ_AQRA01000001.1"/>
</dbReference>